<dbReference type="KEGG" id="ovb:NB640_05460"/>
<protein>
    <submittedName>
        <fullName evidence="1">Uncharacterized protein</fullName>
    </submittedName>
</protein>
<organism evidence="1 2">
    <name type="scientific">Oxalobacter vibrioformis</name>
    <dbReference type="NCBI Taxonomy" id="933080"/>
    <lineage>
        <taxon>Bacteria</taxon>
        <taxon>Pseudomonadati</taxon>
        <taxon>Pseudomonadota</taxon>
        <taxon>Betaproteobacteria</taxon>
        <taxon>Burkholderiales</taxon>
        <taxon>Oxalobacteraceae</taxon>
        <taxon>Oxalobacter</taxon>
    </lineage>
</organism>
<proteinExistence type="predicted"/>
<dbReference type="Proteomes" id="UP001156215">
    <property type="component" value="Chromosome"/>
</dbReference>
<accession>A0A9E9M0N7</accession>
<dbReference type="RefSeq" id="WP_269310191.1">
    <property type="nucleotide sequence ID" value="NZ_CP098242.1"/>
</dbReference>
<evidence type="ECO:0000313" key="1">
    <source>
        <dbReference type="EMBL" id="WAW11080.1"/>
    </source>
</evidence>
<evidence type="ECO:0000313" key="2">
    <source>
        <dbReference type="Proteomes" id="UP001156215"/>
    </source>
</evidence>
<dbReference type="EMBL" id="CP098242">
    <property type="protein sequence ID" value="WAW11080.1"/>
    <property type="molecule type" value="Genomic_DNA"/>
</dbReference>
<reference evidence="1" key="1">
    <citation type="journal article" date="2022" name="Front. Microbiol.">
        <title>New perspectives on an old grouping: The genomic and phenotypic variability of Oxalobacter formigenes and the implications for calcium oxalate stone prevention.</title>
        <authorList>
            <person name="Chmiel J.A."/>
            <person name="Carr C."/>
            <person name="Stuivenberg G.A."/>
            <person name="Venema R."/>
            <person name="Chanyi R.M."/>
            <person name="Al K.F."/>
            <person name="Giguere D."/>
            <person name="Say H."/>
            <person name="Akouris P.P."/>
            <person name="Dominguez Romero S.A."/>
            <person name="Kwong A."/>
            <person name="Tai V."/>
            <person name="Koval S.F."/>
            <person name="Razvi H."/>
            <person name="Bjazevic J."/>
            <person name="Burton J.P."/>
        </authorList>
    </citation>
    <scope>NUCLEOTIDE SEQUENCE</scope>
    <source>
        <strain evidence="1">WoOx3</strain>
    </source>
</reference>
<sequence>MASPKRVMKGTRPVIGGTDDGAFWFAVTDKSGDPMLFSEKSATGDGFRHCCLLKSDTGVIINKNRPGGCENNRGKL</sequence>
<name>A0A9E9M0N7_9BURK</name>
<dbReference type="AlphaFoldDB" id="A0A9E9M0N7"/>
<gene>
    <name evidence="1" type="ORF">NB640_05460</name>
</gene>
<keyword evidence="2" id="KW-1185">Reference proteome</keyword>